<keyword evidence="1" id="KW-1133">Transmembrane helix</keyword>
<feature type="transmembrane region" description="Helical" evidence="1">
    <location>
        <begin position="42"/>
        <end position="60"/>
    </location>
</feature>
<dbReference type="EMBL" id="CAEZTW010000055">
    <property type="protein sequence ID" value="CAB4580552.1"/>
    <property type="molecule type" value="Genomic_DNA"/>
</dbReference>
<feature type="transmembrane region" description="Helical" evidence="1">
    <location>
        <begin position="12"/>
        <end position="30"/>
    </location>
</feature>
<feature type="transmembrane region" description="Helical" evidence="1">
    <location>
        <begin position="213"/>
        <end position="236"/>
    </location>
</feature>
<feature type="transmembrane region" description="Helical" evidence="1">
    <location>
        <begin position="107"/>
        <end position="126"/>
    </location>
</feature>
<proteinExistence type="predicted"/>
<dbReference type="AlphaFoldDB" id="A0A6J6EVH8"/>
<gene>
    <name evidence="2" type="ORF">UFOPK1766_00431</name>
</gene>
<name>A0A6J6EVH8_9ZZZZ</name>
<evidence type="ECO:0000256" key="1">
    <source>
        <dbReference type="SAM" id="Phobius"/>
    </source>
</evidence>
<keyword evidence="1" id="KW-0472">Membrane</keyword>
<organism evidence="2">
    <name type="scientific">freshwater metagenome</name>
    <dbReference type="NCBI Taxonomy" id="449393"/>
    <lineage>
        <taxon>unclassified sequences</taxon>
        <taxon>metagenomes</taxon>
        <taxon>ecological metagenomes</taxon>
    </lineage>
</organism>
<feature type="transmembrane region" description="Helical" evidence="1">
    <location>
        <begin position="146"/>
        <end position="175"/>
    </location>
</feature>
<reference evidence="2" key="1">
    <citation type="submission" date="2020-05" db="EMBL/GenBank/DDBJ databases">
        <authorList>
            <person name="Chiriac C."/>
            <person name="Salcher M."/>
            <person name="Ghai R."/>
            <person name="Kavagutti S V."/>
        </authorList>
    </citation>
    <scope>NUCLEOTIDE SEQUENCE</scope>
</reference>
<sequence>MYSFSPAVLTAINQGRLGTVVVAILLPSLFSLLEKNKGLGKLTWCKIFSIVLIAAVAAAFSPLFLLSWIIFHSSVFLYNYFTSPNWRAIKWQEILKNLDTDEYKKRLALIFTPIFINVPISINLILNPFSALKEPGLTVESAGQLSVLLFNLGGLGSPPLFLLAPFVLYLIVAVISKEQRKVGMTSLLIISIAATLSSYFIEGNSSSAQRIWSGPLVIFAQLLVLLSFFAIVERLIPQLKRSNFGFKHIGLAATAVITVASMLSISIWTATTGADSLLRSNQEQVIPAFISDLASTTERPKTLVIRKSPEQLQYFVTRGGDLQIGNADVASPTPPQFHQTIVDLVNGVGGSSSQILGYYGIQYVFMKNPADAGLVRIIDGIGGFTRSSATKDGVVWKVDKAHARVTYQNTVGTFFPVSSTDKAATAFVSGEGVILLAEKFDKSWQLLLNGKIVALEQHPFGIPMFKIAEPGEISLTHNGTSRRAWISIQLIALITAIVLALPAGRKRREVPLEELV</sequence>
<protein>
    <submittedName>
        <fullName evidence="2">Unannotated protein</fullName>
    </submittedName>
</protein>
<feature type="transmembrane region" description="Helical" evidence="1">
    <location>
        <begin position="182"/>
        <end position="201"/>
    </location>
</feature>
<feature type="transmembrane region" description="Helical" evidence="1">
    <location>
        <begin position="484"/>
        <end position="503"/>
    </location>
</feature>
<evidence type="ECO:0000313" key="2">
    <source>
        <dbReference type="EMBL" id="CAB4580552.1"/>
    </source>
</evidence>
<accession>A0A6J6EVH8</accession>
<keyword evidence="1" id="KW-0812">Transmembrane</keyword>
<feature type="transmembrane region" description="Helical" evidence="1">
    <location>
        <begin position="248"/>
        <end position="270"/>
    </location>
</feature>